<gene>
    <name evidence="7" type="ORF">JYZ213_LOCUS36247</name>
</gene>
<dbReference type="Pfam" id="PF00001">
    <property type="entry name" value="7tm_1"/>
    <property type="match status" value="1"/>
</dbReference>
<protein>
    <recommendedName>
        <fullName evidence="6">G-protein coupled receptors family 1 profile domain-containing protein</fullName>
    </recommendedName>
</protein>
<feature type="domain" description="G-protein coupled receptors family 1 profile" evidence="6">
    <location>
        <begin position="25"/>
        <end position="274"/>
    </location>
</feature>
<keyword evidence="2 5" id="KW-0812">Transmembrane</keyword>
<feature type="transmembrane region" description="Helical" evidence="5">
    <location>
        <begin position="251"/>
        <end position="274"/>
    </location>
</feature>
<dbReference type="SUPFAM" id="SSF81321">
    <property type="entry name" value="Family A G protein-coupled receptor-like"/>
    <property type="match status" value="1"/>
</dbReference>
<name>A0A815J218_9BILA</name>
<evidence type="ECO:0000256" key="3">
    <source>
        <dbReference type="ARBA" id="ARBA00022989"/>
    </source>
</evidence>
<feature type="transmembrane region" description="Helical" evidence="5">
    <location>
        <begin position="84"/>
        <end position="111"/>
    </location>
</feature>
<evidence type="ECO:0000256" key="5">
    <source>
        <dbReference type="SAM" id="Phobius"/>
    </source>
</evidence>
<evidence type="ECO:0000256" key="1">
    <source>
        <dbReference type="ARBA" id="ARBA00004370"/>
    </source>
</evidence>
<dbReference type="EMBL" id="CAJNOG010000864">
    <property type="protein sequence ID" value="CAF1373312.1"/>
    <property type="molecule type" value="Genomic_DNA"/>
</dbReference>
<dbReference type="InterPro" id="IPR017452">
    <property type="entry name" value="GPCR_Rhodpsn_7TM"/>
</dbReference>
<dbReference type="Proteomes" id="UP000663845">
    <property type="component" value="Unassembled WGS sequence"/>
</dbReference>
<evidence type="ECO:0000256" key="4">
    <source>
        <dbReference type="ARBA" id="ARBA00023136"/>
    </source>
</evidence>
<organism evidence="7 8">
    <name type="scientific">Adineta steineri</name>
    <dbReference type="NCBI Taxonomy" id="433720"/>
    <lineage>
        <taxon>Eukaryota</taxon>
        <taxon>Metazoa</taxon>
        <taxon>Spiralia</taxon>
        <taxon>Gnathifera</taxon>
        <taxon>Rotifera</taxon>
        <taxon>Eurotatoria</taxon>
        <taxon>Bdelloidea</taxon>
        <taxon>Adinetida</taxon>
        <taxon>Adinetidae</taxon>
        <taxon>Adineta</taxon>
    </lineage>
</organism>
<comment type="subcellular location">
    <subcellularLocation>
        <location evidence="1">Membrane</location>
    </subcellularLocation>
</comment>
<evidence type="ECO:0000313" key="7">
    <source>
        <dbReference type="EMBL" id="CAF1373312.1"/>
    </source>
</evidence>
<dbReference type="PROSITE" id="PS50262">
    <property type="entry name" value="G_PROTEIN_RECEP_F1_2"/>
    <property type="match status" value="1"/>
</dbReference>
<feature type="transmembrane region" description="Helical" evidence="5">
    <location>
        <begin position="120"/>
        <end position="142"/>
    </location>
</feature>
<keyword evidence="4 5" id="KW-0472">Membrane</keyword>
<keyword evidence="3 5" id="KW-1133">Transmembrane helix</keyword>
<dbReference type="GO" id="GO:0004930">
    <property type="term" value="F:G protein-coupled receptor activity"/>
    <property type="evidence" value="ECO:0007669"/>
    <property type="project" value="InterPro"/>
</dbReference>
<feature type="transmembrane region" description="Helical" evidence="5">
    <location>
        <begin position="170"/>
        <end position="192"/>
    </location>
</feature>
<dbReference type="Gene3D" id="1.20.1070.10">
    <property type="entry name" value="Rhodopsin 7-helix transmembrane proteins"/>
    <property type="match status" value="1"/>
</dbReference>
<dbReference type="InterPro" id="IPR000276">
    <property type="entry name" value="GPCR_Rhodpsn"/>
</dbReference>
<feature type="transmembrane region" description="Helical" evidence="5">
    <location>
        <begin position="43"/>
        <end position="64"/>
    </location>
</feature>
<dbReference type="GO" id="GO:0016020">
    <property type="term" value="C:membrane"/>
    <property type="evidence" value="ECO:0007669"/>
    <property type="project" value="UniProtKB-SubCell"/>
</dbReference>
<feature type="transmembrane region" description="Helical" evidence="5">
    <location>
        <begin position="213"/>
        <end position="239"/>
    </location>
</feature>
<dbReference type="AlphaFoldDB" id="A0A815J218"/>
<sequence length="291" mass="33745">MSKNLWWSIPLELLLLTFSFIGLISSLIFILIVVTRYEFRQNLALLLAMNLSFGGLITCISMISQGIYMMMNSPEDRLCPYRSYFFTVGGLYIFEAAALQTLHRLIVIIFVHRRQWQNRYLFFFLALIQLILCLLGLLPLLLTNRFPYYPSANACYIALNDIFGVLYPAVSFYFTPLIFQSICSYWILRYVSRKYQARRKHDKIKKRIYKEKRVLACLSLPVFLLLSVGLIFFVFFFATILSNDQWQAPSYALHLSFMGSSAATGSSMLANLILTKPVKKILLSFLPKHPR</sequence>
<comment type="caution">
    <text evidence="7">The sequence shown here is derived from an EMBL/GenBank/DDBJ whole genome shotgun (WGS) entry which is preliminary data.</text>
</comment>
<reference evidence="7" key="1">
    <citation type="submission" date="2021-02" db="EMBL/GenBank/DDBJ databases">
        <authorList>
            <person name="Nowell W R."/>
        </authorList>
    </citation>
    <scope>NUCLEOTIDE SEQUENCE</scope>
</reference>
<feature type="transmembrane region" description="Helical" evidence="5">
    <location>
        <begin position="13"/>
        <end position="34"/>
    </location>
</feature>
<evidence type="ECO:0000259" key="6">
    <source>
        <dbReference type="PROSITE" id="PS50262"/>
    </source>
</evidence>
<evidence type="ECO:0000256" key="2">
    <source>
        <dbReference type="ARBA" id="ARBA00022692"/>
    </source>
</evidence>
<evidence type="ECO:0000313" key="8">
    <source>
        <dbReference type="Proteomes" id="UP000663845"/>
    </source>
</evidence>
<proteinExistence type="predicted"/>
<accession>A0A815J218</accession>